<dbReference type="AlphaFoldDB" id="A0A655AW56"/>
<sequence length="39" mass="3896">MGLVMPAAFHSAAAASRPACGLTWSRPAKASGSVRNAVP</sequence>
<reference evidence="1 2" key="1">
    <citation type="submission" date="2015-03" db="EMBL/GenBank/DDBJ databases">
        <authorList>
            <consortium name="Pathogen Informatics"/>
        </authorList>
    </citation>
    <scope>NUCLEOTIDE SEQUENCE [LARGE SCALE GENOMIC DNA]</scope>
    <source>
        <strain evidence="1 2">Bir 187</strain>
    </source>
</reference>
<evidence type="ECO:0000313" key="1">
    <source>
        <dbReference type="EMBL" id="CKU02388.1"/>
    </source>
</evidence>
<protein>
    <submittedName>
        <fullName evidence="1">Uncharacterized protein</fullName>
    </submittedName>
</protein>
<dbReference type="EMBL" id="CNFU01002067">
    <property type="protein sequence ID" value="CKU02388.1"/>
    <property type="molecule type" value="Genomic_DNA"/>
</dbReference>
<organism evidence="1 2">
    <name type="scientific">Mycobacterium tuberculosis</name>
    <dbReference type="NCBI Taxonomy" id="1773"/>
    <lineage>
        <taxon>Bacteria</taxon>
        <taxon>Bacillati</taxon>
        <taxon>Actinomycetota</taxon>
        <taxon>Actinomycetes</taxon>
        <taxon>Mycobacteriales</taxon>
        <taxon>Mycobacteriaceae</taxon>
        <taxon>Mycobacterium</taxon>
        <taxon>Mycobacterium tuberculosis complex</taxon>
    </lineage>
</organism>
<dbReference type="Proteomes" id="UP000049023">
    <property type="component" value="Unassembled WGS sequence"/>
</dbReference>
<proteinExistence type="predicted"/>
<gene>
    <name evidence="1" type="ORF">ERS027661_04884</name>
</gene>
<evidence type="ECO:0000313" key="2">
    <source>
        <dbReference type="Proteomes" id="UP000049023"/>
    </source>
</evidence>
<name>A0A655AW56_MYCTX</name>
<accession>A0A655AW56</accession>